<evidence type="ECO:0000313" key="2">
    <source>
        <dbReference type="WBParaSite" id="nRc.2.0.1.t17627-RA"/>
    </source>
</evidence>
<evidence type="ECO:0000313" key="1">
    <source>
        <dbReference type="Proteomes" id="UP000887565"/>
    </source>
</evidence>
<organism evidence="1 2">
    <name type="scientific">Romanomermis culicivorax</name>
    <name type="common">Nematode worm</name>
    <dbReference type="NCBI Taxonomy" id="13658"/>
    <lineage>
        <taxon>Eukaryota</taxon>
        <taxon>Metazoa</taxon>
        <taxon>Ecdysozoa</taxon>
        <taxon>Nematoda</taxon>
        <taxon>Enoplea</taxon>
        <taxon>Dorylaimia</taxon>
        <taxon>Mermithida</taxon>
        <taxon>Mermithoidea</taxon>
        <taxon>Mermithidae</taxon>
        <taxon>Romanomermis</taxon>
    </lineage>
</organism>
<sequence>MQRTYTCDQSTHNPLFLRPKIEKTTTTMKTAEKLFVANNRAFRIKCFAYIDTKFNDYDFMIEPKYVEKTLYDTKKTTRRYNFARATERCLGSQLLTITDLRKLQHNSKQLFLNYLSSVKEDRVEADSDSGHSYSLNEIDENEDIHEVVTCGNDDF</sequence>
<accession>A0A915IUY3</accession>
<reference evidence="2" key="1">
    <citation type="submission" date="2022-11" db="UniProtKB">
        <authorList>
            <consortium name="WormBaseParasite"/>
        </authorList>
    </citation>
    <scope>IDENTIFICATION</scope>
</reference>
<protein>
    <submittedName>
        <fullName evidence="2">Uncharacterized protein</fullName>
    </submittedName>
</protein>
<dbReference type="Proteomes" id="UP000887565">
    <property type="component" value="Unplaced"/>
</dbReference>
<dbReference type="WBParaSite" id="nRc.2.0.1.t17627-RA">
    <property type="protein sequence ID" value="nRc.2.0.1.t17627-RA"/>
    <property type="gene ID" value="nRc.2.0.1.g17627"/>
</dbReference>
<proteinExistence type="predicted"/>
<keyword evidence="1" id="KW-1185">Reference proteome</keyword>
<name>A0A915IUY3_ROMCU</name>
<dbReference type="AlphaFoldDB" id="A0A915IUY3"/>